<dbReference type="EMBL" id="CP120682">
    <property type="protein sequence ID" value="WKN36804.1"/>
    <property type="molecule type" value="Genomic_DNA"/>
</dbReference>
<accession>A0AA49JG98</accession>
<sequence length="644" mass="67777">MFRWIYPCFFVLAWFPVYTRAQTQTVVGMGTDQPNPNAVLELVAKDKNQGFLVPRLTSAQRQAANFINKLTDKDNGLLIFDTDEGSFYYWLNQAWQEGSSVNSLTQGTVWYVGETLPDNAQGEDQDFYIHQPSGDLYRKQDGAYVAIGNLNSTENPYTAGVGIRISDQNEIVNTGDLDSENELQDLSLNGTILGLSGSDKTVDLSDLQDNTDAQTLTLGGNNLSIANGNSVDLSPFADNTDNQSLSIAGSSLSISGGNTVNLSGVNTDSQTLNLSGNSLGISGGNSIDISSINSDSQNISSTKTANNVSLAITGGTGTTFSVADNDNDDTNETITSANLVTGDILRIQEAGTDHDVDLSSFQKKALPSGQVLVGNGAGVAAPVTFSGDITLASDGTMTIKLDAITTAKILNDAITTAKVADDAVTKAKINADVAGNGLGQNADGSIEAKVAGGGIQIAADQLQLTNQGNGQLLIGDGTQVNAQPVSGDISMANSGTTTVTGLQGRSIATAAPATNDVLMWNGSAWVPQSFASNGWYSGNFTPNGTTPTGAIDGNYFFHTGTQTVYRKESGAWVELGNWAKQSDSSVQGATITSTRTPVIYIGTGDPIDNAGGNNGEPGDFYYETDADTHGRLWMKKNRREWITF</sequence>
<dbReference type="AlphaFoldDB" id="A0AA49JG98"/>
<keyword evidence="1" id="KW-0732">Signal</keyword>
<feature type="chain" id="PRO_5041296242" evidence="1">
    <location>
        <begin position="22"/>
        <end position="644"/>
    </location>
</feature>
<evidence type="ECO:0000313" key="2">
    <source>
        <dbReference type="EMBL" id="WKN36804.1"/>
    </source>
</evidence>
<protein>
    <submittedName>
        <fullName evidence="2">Uncharacterized protein</fullName>
    </submittedName>
</protein>
<organism evidence="2">
    <name type="scientific">Roseihalotalea indica</name>
    <dbReference type="NCBI Taxonomy" id="2867963"/>
    <lineage>
        <taxon>Bacteria</taxon>
        <taxon>Pseudomonadati</taxon>
        <taxon>Bacteroidota</taxon>
        <taxon>Cytophagia</taxon>
        <taxon>Cytophagales</taxon>
        <taxon>Catalimonadaceae</taxon>
        <taxon>Roseihalotalea</taxon>
    </lineage>
</organism>
<evidence type="ECO:0000256" key="1">
    <source>
        <dbReference type="SAM" id="SignalP"/>
    </source>
</evidence>
<gene>
    <name evidence="2" type="ORF">K4G66_31045</name>
</gene>
<reference evidence="2" key="2">
    <citation type="journal article" date="2024" name="Antonie Van Leeuwenhoek">
        <title>Roseihalotalea indica gen. nov., sp. nov., a halophilic Bacteroidetes from mesopelagic Southwest Indian Ocean with higher carbohydrate metabolic potential.</title>
        <authorList>
            <person name="Chen B."/>
            <person name="Zhang M."/>
            <person name="Lin D."/>
            <person name="Ye J."/>
            <person name="Tang K."/>
        </authorList>
    </citation>
    <scope>NUCLEOTIDE SEQUENCE</scope>
    <source>
        <strain evidence="2">TK19036</strain>
    </source>
</reference>
<feature type="signal peptide" evidence="1">
    <location>
        <begin position="1"/>
        <end position="21"/>
    </location>
</feature>
<reference evidence="2" key="1">
    <citation type="journal article" date="2023" name="Comput. Struct. Biotechnol. J.">
        <title>Discovery of a novel marine Bacteroidetes with a rich repertoire of carbohydrate-active enzymes.</title>
        <authorList>
            <person name="Chen B."/>
            <person name="Liu G."/>
            <person name="Chen Q."/>
            <person name="Wang H."/>
            <person name="Liu L."/>
            <person name="Tang K."/>
        </authorList>
    </citation>
    <scope>NUCLEOTIDE SEQUENCE</scope>
    <source>
        <strain evidence="2">TK19036</strain>
    </source>
</reference>
<proteinExistence type="predicted"/>
<name>A0AA49JG98_9BACT</name>